<protein>
    <recommendedName>
        <fullName evidence="1">DUF3669 domain-containing protein</fullName>
    </recommendedName>
</protein>
<dbReference type="Proteomes" id="UP000799750">
    <property type="component" value="Unassembled WGS sequence"/>
</dbReference>
<gene>
    <name evidence="2" type="ORF">BU16DRAFT_521725</name>
</gene>
<evidence type="ECO:0000313" key="3">
    <source>
        <dbReference type="Proteomes" id="UP000799750"/>
    </source>
</evidence>
<sequence>MASRRNQSRTDDSTASVASSLAANAALADQLVSRLLQEQNLKVMPALQILNRCLSIRSTISTTSSFATRQQVAHNSSQIVLEHIGQGLQATCYGLSGTDIVYKRAHNGSDNTEHLETEFESYQKLRKAWDTFPDMVKFVQLPKAFDFVDPRSEAGKDWWAAHATQFPSAHQKPTGVLVMERILPLPRVVRHALIDHFLPPPLSNQAASLKLSQQQKQCLARVYTGEHSTQSPDGILQRPIGAPRDPAVFNLRNFPLYADMMETLGLELDVFAKVLAGAYAVIHWAAKIDGDDIEFVLGTSVTKPEEGILDFQHRAMKLIVLDFGRCEPLELDEDGAQAAGAALIRNSPYTPRPSTKNAKAQELWDIFKDYYLFHSNAILEGAGMDESGLPEQVMEKVEQWYEDMEE</sequence>
<dbReference type="PANTHER" id="PTHR40780">
    <property type="entry name" value="DUF3669 DOMAIN-CONTAINING PROTEIN"/>
    <property type="match status" value="1"/>
</dbReference>
<dbReference type="Pfam" id="PF12417">
    <property type="entry name" value="DUF3669"/>
    <property type="match status" value="1"/>
</dbReference>
<evidence type="ECO:0000259" key="1">
    <source>
        <dbReference type="Pfam" id="PF12417"/>
    </source>
</evidence>
<dbReference type="OrthoDB" id="2993351at2759"/>
<dbReference type="EMBL" id="MU004181">
    <property type="protein sequence ID" value="KAF2503104.1"/>
    <property type="molecule type" value="Genomic_DNA"/>
</dbReference>
<accession>A0A6A6RF58</accession>
<feature type="domain" description="DUF3669" evidence="1">
    <location>
        <begin position="320"/>
        <end position="380"/>
    </location>
</feature>
<dbReference type="AlphaFoldDB" id="A0A6A6RF58"/>
<evidence type="ECO:0000313" key="2">
    <source>
        <dbReference type="EMBL" id="KAF2503104.1"/>
    </source>
</evidence>
<organism evidence="2 3">
    <name type="scientific">Lophium mytilinum</name>
    <dbReference type="NCBI Taxonomy" id="390894"/>
    <lineage>
        <taxon>Eukaryota</taxon>
        <taxon>Fungi</taxon>
        <taxon>Dikarya</taxon>
        <taxon>Ascomycota</taxon>
        <taxon>Pezizomycotina</taxon>
        <taxon>Dothideomycetes</taxon>
        <taxon>Pleosporomycetidae</taxon>
        <taxon>Mytilinidiales</taxon>
        <taxon>Mytilinidiaceae</taxon>
        <taxon>Lophium</taxon>
    </lineage>
</organism>
<keyword evidence="3" id="KW-1185">Reference proteome</keyword>
<dbReference type="PANTHER" id="PTHR40780:SF2">
    <property type="entry name" value="DUF3669 DOMAIN-CONTAINING PROTEIN"/>
    <property type="match status" value="1"/>
</dbReference>
<name>A0A6A6RF58_9PEZI</name>
<proteinExistence type="predicted"/>
<dbReference type="InterPro" id="IPR022137">
    <property type="entry name" value="Znf_prot_DUF3669"/>
</dbReference>
<reference evidence="2" key="1">
    <citation type="journal article" date="2020" name="Stud. Mycol.">
        <title>101 Dothideomycetes genomes: a test case for predicting lifestyles and emergence of pathogens.</title>
        <authorList>
            <person name="Haridas S."/>
            <person name="Albert R."/>
            <person name="Binder M."/>
            <person name="Bloem J."/>
            <person name="Labutti K."/>
            <person name="Salamov A."/>
            <person name="Andreopoulos B."/>
            <person name="Baker S."/>
            <person name="Barry K."/>
            <person name="Bills G."/>
            <person name="Bluhm B."/>
            <person name="Cannon C."/>
            <person name="Castanera R."/>
            <person name="Culley D."/>
            <person name="Daum C."/>
            <person name="Ezra D."/>
            <person name="Gonzalez J."/>
            <person name="Henrissat B."/>
            <person name="Kuo A."/>
            <person name="Liang C."/>
            <person name="Lipzen A."/>
            <person name="Lutzoni F."/>
            <person name="Magnuson J."/>
            <person name="Mondo S."/>
            <person name="Nolan M."/>
            <person name="Ohm R."/>
            <person name="Pangilinan J."/>
            <person name="Park H.-J."/>
            <person name="Ramirez L."/>
            <person name="Alfaro M."/>
            <person name="Sun H."/>
            <person name="Tritt A."/>
            <person name="Yoshinaga Y."/>
            <person name="Zwiers L.-H."/>
            <person name="Turgeon B."/>
            <person name="Goodwin S."/>
            <person name="Spatafora J."/>
            <person name="Crous P."/>
            <person name="Grigoriev I."/>
        </authorList>
    </citation>
    <scope>NUCLEOTIDE SEQUENCE</scope>
    <source>
        <strain evidence="2">CBS 269.34</strain>
    </source>
</reference>